<name>A0ABW1CN66_9ACTN</name>
<dbReference type="SUPFAM" id="SSF53474">
    <property type="entry name" value="alpha/beta-Hydrolases"/>
    <property type="match status" value="1"/>
</dbReference>
<gene>
    <name evidence="2" type="ORF">ACFPZ3_18920</name>
</gene>
<organism evidence="2 3">
    <name type="scientific">Nonomuraea insulae</name>
    <dbReference type="NCBI Taxonomy" id="1616787"/>
    <lineage>
        <taxon>Bacteria</taxon>
        <taxon>Bacillati</taxon>
        <taxon>Actinomycetota</taxon>
        <taxon>Actinomycetes</taxon>
        <taxon>Streptosporangiales</taxon>
        <taxon>Streptosporangiaceae</taxon>
        <taxon>Nonomuraea</taxon>
    </lineage>
</organism>
<keyword evidence="3" id="KW-1185">Reference proteome</keyword>
<evidence type="ECO:0000313" key="3">
    <source>
        <dbReference type="Proteomes" id="UP001596058"/>
    </source>
</evidence>
<feature type="domain" description="AB hydrolase-1" evidence="1">
    <location>
        <begin position="21"/>
        <end position="62"/>
    </location>
</feature>
<dbReference type="InterPro" id="IPR000073">
    <property type="entry name" value="AB_hydrolase_1"/>
</dbReference>
<keyword evidence="2" id="KW-0378">Hydrolase</keyword>
<dbReference type="InterPro" id="IPR029058">
    <property type="entry name" value="AB_hydrolase_fold"/>
</dbReference>
<dbReference type="Gene3D" id="3.40.50.1820">
    <property type="entry name" value="alpha/beta hydrolase"/>
    <property type="match status" value="1"/>
</dbReference>
<dbReference type="Pfam" id="PF00561">
    <property type="entry name" value="Abhydrolase_1"/>
    <property type="match status" value="1"/>
</dbReference>
<comment type="caution">
    <text evidence="2">The sequence shown here is derived from an EMBL/GenBank/DDBJ whole genome shotgun (WGS) entry which is preliminary data.</text>
</comment>
<reference evidence="3" key="1">
    <citation type="journal article" date="2019" name="Int. J. Syst. Evol. Microbiol.">
        <title>The Global Catalogue of Microorganisms (GCM) 10K type strain sequencing project: providing services to taxonomists for standard genome sequencing and annotation.</title>
        <authorList>
            <consortium name="The Broad Institute Genomics Platform"/>
            <consortium name="The Broad Institute Genome Sequencing Center for Infectious Disease"/>
            <person name="Wu L."/>
            <person name="Ma J."/>
        </authorList>
    </citation>
    <scope>NUCLEOTIDE SEQUENCE [LARGE SCALE GENOMIC DNA]</scope>
    <source>
        <strain evidence="3">CCUG 53903</strain>
    </source>
</reference>
<protein>
    <submittedName>
        <fullName evidence="2">Alpha/beta fold hydrolase</fullName>
    </submittedName>
</protein>
<sequence length="73" mass="8261">MRVTQHDGDTIPHHTRRCPARLRRQRLGLGPVTVIGHSLGAVNAYQLAARRPDLVDRFVAIDFPVEARHYPDP</sequence>
<evidence type="ECO:0000259" key="1">
    <source>
        <dbReference type="Pfam" id="PF00561"/>
    </source>
</evidence>
<proteinExistence type="predicted"/>
<accession>A0ABW1CN66</accession>
<dbReference type="EMBL" id="JBHSPA010000023">
    <property type="protein sequence ID" value="MFC5825941.1"/>
    <property type="molecule type" value="Genomic_DNA"/>
</dbReference>
<evidence type="ECO:0000313" key="2">
    <source>
        <dbReference type="EMBL" id="MFC5825941.1"/>
    </source>
</evidence>
<dbReference type="Proteomes" id="UP001596058">
    <property type="component" value="Unassembled WGS sequence"/>
</dbReference>
<dbReference type="GO" id="GO:0016787">
    <property type="term" value="F:hydrolase activity"/>
    <property type="evidence" value="ECO:0007669"/>
    <property type="project" value="UniProtKB-KW"/>
</dbReference>
<dbReference type="RefSeq" id="WP_379515743.1">
    <property type="nucleotide sequence ID" value="NZ_JBHSPA010000023.1"/>
</dbReference>